<protein>
    <submittedName>
        <fullName evidence="2">Uncharacterized protein</fullName>
    </submittedName>
</protein>
<name>A0A9Q3U7J1_VIBPH</name>
<accession>A0A9Q3U7J1</accession>
<gene>
    <name evidence="2" type="ORF">IB292_01920</name>
</gene>
<comment type="caution">
    <text evidence="2">The sequence shown here is derived from an EMBL/GenBank/DDBJ whole genome shotgun (WGS) entry which is preliminary data.</text>
</comment>
<dbReference type="EMBL" id="JACVHL010000002">
    <property type="protein sequence ID" value="MCC3803784.1"/>
    <property type="molecule type" value="Genomic_DNA"/>
</dbReference>
<keyword evidence="1" id="KW-0732">Signal</keyword>
<dbReference type="Proteomes" id="UP000726777">
    <property type="component" value="Unassembled WGS sequence"/>
</dbReference>
<evidence type="ECO:0000313" key="2">
    <source>
        <dbReference type="EMBL" id="MCC3803784.1"/>
    </source>
</evidence>
<dbReference type="AlphaFoldDB" id="A0A9Q3U7J1"/>
<feature type="chain" id="PRO_5040407109" evidence="1">
    <location>
        <begin position="20"/>
        <end position="121"/>
    </location>
</feature>
<proteinExistence type="predicted"/>
<dbReference type="RefSeq" id="WP_228085459.1">
    <property type="nucleotide sequence ID" value="NZ_JACVHL010000002.1"/>
</dbReference>
<evidence type="ECO:0000256" key="1">
    <source>
        <dbReference type="SAM" id="SignalP"/>
    </source>
</evidence>
<feature type="signal peptide" evidence="1">
    <location>
        <begin position="1"/>
        <end position="19"/>
    </location>
</feature>
<evidence type="ECO:0000313" key="3">
    <source>
        <dbReference type="Proteomes" id="UP000726777"/>
    </source>
</evidence>
<organism evidence="2 3">
    <name type="scientific">Vibrio parahaemolyticus</name>
    <dbReference type="NCBI Taxonomy" id="670"/>
    <lineage>
        <taxon>Bacteria</taxon>
        <taxon>Pseudomonadati</taxon>
        <taxon>Pseudomonadota</taxon>
        <taxon>Gammaproteobacteria</taxon>
        <taxon>Vibrionales</taxon>
        <taxon>Vibrionaceae</taxon>
        <taxon>Vibrio</taxon>
    </lineage>
</organism>
<sequence length="121" mass="13573">MLRLISVKVLLAISTCTYAADHCLFGNEKIELGASITVRDPYLVAKSSAFFVKEGLLKEEAYHRANYSDWTAVVLVCQKQYHLNHTISSEKPLSMLRQGSAVLIPIDHQKEWVEGLIQPAD</sequence>
<reference evidence="2" key="1">
    <citation type="submission" date="2020-09" db="EMBL/GenBank/DDBJ databases">
        <title>Genome sequence of Vibrio parahaemolyticus isolates.</title>
        <authorList>
            <person name="Hammerl J.A."/>
            <person name="Strauch E."/>
        </authorList>
    </citation>
    <scope>NUCLEOTIDE SEQUENCE</scope>
    <source>
        <strain evidence="2">17-VB00146</strain>
    </source>
</reference>